<accession>A0A1G2BAW5</accession>
<reference evidence="2 3" key="1">
    <citation type="journal article" date="2016" name="Nat. Commun.">
        <title>Thousands of microbial genomes shed light on interconnected biogeochemical processes in an aquifer system.</title>
        <authorList>
            <person name="Anantharaman K."/>
            <person name="Brown C.T."/>
            <person name="Hug L.A."/>
            <person name="Sharon I."/>
            <person name="Castelle C.J."/>
            <person name="Probst A.J."/>
            <person name="Thomas B.C."/>
            <person name="Singh A."/>
            <person name="Wilkins M.J."/>
            <person name="Karaoz U."/>
            <person name="Brodie E.L."/>
            <person name="Williams K.H."/>
            <person name="Hubbard S.S."/>
            <person name="Banfield J.F."/>
        </authorList>
    </citation>
    <scope>NUCLEOTIDE SEQUENCE [LARGE SCALE GENOMIC DNA]</scope>
</reference>
<dbReference type="EMBL" id="MHKI01000022">
    <property type="protein sequence ID" value="OGY86314.1"/>
    <property type="molecule type" value="Genomic_DNA"/>
</dbReference>
<evidence type="ECO:0000313" key="3">
    <source>
        <dbReference type="Proteomes" id="UP000176420"/>
    </source>
</evidence>
<dbReference type="Gene3D" id="3.40.830.10">
    <property type="entry name" value="LigB-like"/>
    <property type="match status" value="1"/>
</dbReference>
<feature type="domain" description="Extradiol ring-cleavage dioxygenase class III enzyme subunit B" evidence="1">
    <location>
        <begin position="26"/>
        <end position="238"/>
    </location>
</feature>
<name>A0A1G2BAW5_9BACT</name>
<dbReference type="GO" id="GO:0016702">
    <property type="term" value="F:oxidoreductase activity, acting on single donors with incorporation of molecular oxygen, incorporation of two atoms of oxygen"/>
    <property type="evidence" value="ECO:0007669"/>
    <property type="project" value="UniProtKB-ARBA"/>
</dbReference>
<protein>
    <recommendedName>
        <fullName evidence="1">Extradiol ring-cleavage dioxygenase class III enzyme subunit B domain-containing protein</fullName>
    </recommendedName>
</protein>
<gene>
    <name evidence="2" type="ORF">A2319_05705</name>
</gene>
<dbReference type="InterPro" id="IPR004183">
    <property type="entry name" value="Xdiol_dOase_suB"/>
</dbReference>
<sequence>MSLIFSAIVPNNPKIFLENSQDNSSVTAIANSIQELEGELYFMKPDTILLLTEHGSVVPEAINVNIESPILADGFKNGLTVDVGFITQLKNVINATAQSNLVTVVAESTIPQEIITPLSLLLKHLPETRVVIFSMANFSLVKHQEFGEILRQLCLETNKRMAVIASGHLAKNSTKENALDTLCLNFLKNKELEKILHINTEVIEKSKSDLMRPLATLIGTIAKMNLEPKILSYEHLDNENQLVANFTLK</sequence>
<dbReference type="GO" id="GO:0008198">
    <property type="term" value="F:ferrous iron binding"/>
    <property type="evidence" value="ECO:0007669"/>
    <property type="project" value="InterPro"/>
</dbReference>
<dbReference type="AlphaFoldDB" id="A0A1G2BAW5"/>
<evidence type="ECO:0000313" key="2">
    <source>
        <dbReference type="EMBL" id="OGY86314.1"/>
    </source>
</evidence>
<comment type="caution">
    <text evidence="2">The sequence shown here is derived from an EMBL/GenBank/DDBJ whole genome shotgun (WGS) entry which is preliminary data.</text>
</comment>
<proteinExistence type="predicted"/>
<dbReference type="Proteomes" id="UP000176420">
    <property type="component" value="Unassembled WGS sequence"/>
</dbReference>
<organism evidence="2 3">
    <name type="scientific">Candidatus Kerfeldbacteria bacterium RIFOXYB2_FULL_38_14</name>
    <dbReference type="NCBI Taxonomy" id="1798547"/>
    <lineage>
        <taxon>Bacteria</taxon>
        <taxon>Candidatus Kerfeldiibacteriota</taxon>
    </lineage>
</organism>
<dbReference type="SUPFAM" id="SSF53213">
    <property type="entry name" value="LigB-like"/>
    <property type="match status" value="1"/>
</dbReference>
<evidence type="ECO:0000259" key="1">
    <source>
        <dbReference type="Pfam" id="PF02900"/>
    </source>
</evidence>
<dbReference type="Pfam" id="PF02900">
    <property type="entry name" value="LigB"/>
    <property type="match status" value="1"/>
</dbReference>